<accession>A0ABV3FKP7</accession>
<sequence length="79" mass="8856">MTDQRVSTDAITRQHSALIEEFRALLAKYPDSAEHFALAYLPADHRDPSAPITIGITQPVFECTKIEPGLVMCERVDEQ</sequence>
<comment type="caution">
    <text evidence="1">The sequence shown here is derived from an EMBL/GenBank/DDBJ whole genome shotgun (WGS) entry which is preliminary data.</text>
</comment>
<organism evidence="1 2">
    <name type="scientific">Nocardia aurea</name>
    <dbReference type="NCBI Taxonomy" id="2144174"/>
    <lineage>
        <taxon>Bacteria</taxon>
        <taxon>Bacillati</taxon>
        <taxon>Actinomycetota</taxon>
        <taxon>Actinomycetes</taxon>
        <taxon>Mycobacteriales</taxon>
        <taxon>Nocardiaceae</taxon>
        <taxon>Nocardia</taxon>
    </lineage>
</organism>
<evidence type="ECO:0000313" key="1">
    <source>
        <dbReference type="EMBL" id="MEV0705973.1"/>
    </source>
</evidence>
<name>A0ABV3FKP7_9NOCA</name>
<dbReference type="EMBL" id="JBFAKC010000001">
    <property type="protein sequence ID" value="MEV0705973.1"/>
    <property type="molecule type" value="Genomic_DNA"/>
</dbReference>
<dbReference type="Proteomes" id="UP001551695">
    <property type="component" value="Unassembled WGS sequence"/>
</dbReference>
<proteinExistence type="predicted"/>
<dbReference type="RefSeq" id="WP_357778924.1">
    <property type="nucleotide sequence ID" value="NZ_JBFAKC010000001.1"/>
</dbReference>
<protein>
    <submittedName>
        <fullName evidence="1">Uncharacterized protein</fullName>
    </submittedName>
</protein>
<reference evidence="1 2" key="1">
    <citation type="submission" date="2024-06" db="EMBL/GenBank/DDBJ databases">
        <title>The Natural Products Discovery Center: Release of the First 8490 Sequenced Strains for Exploring Actinobacteria Biosynthetic Diversity.</title>
        <authorList>
            <person name="Kalkreuter E."/>
            <person name="Kautsar S.A."/>
            <person name="Yang D."/>
            <person name="Bader C.D."/>
            <person name="Teijaro C.N."/>
            <person name="Fluegel L."/>
            <person name="Davis C.M."/>
            <person name="Simpson J.R."/>
            <person name="Lauterbach L."/>
            <person name="Steele A.D."/>
            <person name="Gui C."/>
            <person name="Meng S."/>
            <person name="Li G."/>
            <person name="Viehrig K."/>
            <person name="Ye F."/>
            <person name="Su P."/>
            <person name="Kiefer A.F."/>
            <person name="Nichols A."/>
            <person name="Cepeda A.J."/>
            <person name="Yan W."/>
            <person name="Fan B."/>
            <person name="Jiang Y."/>
            <person name="Adhikari A."/>
            <person name="Zheng C.-J."/>
            <person name="Schuster L."/>
            <person name="Cowan T.M."/>
            <person name="Smanski M.J."/>
            <person name="Chevrette M.G."/>
            <person name="De Carvalho L.P.S."/>
            <person name="Shen B."/>
        </authorList>
    </citation>
    <scope>NUCLEOTIDE SEQUENCE [LARGE SCALE GENOMIC DNA]</scope>
    <source>
        <strain evidence="1 2">NPDC050403</strain>
    </source>
</reference>
<gene>
    <name evidence="1" type="ORF">AB0I48_00230</name>
</gene>
<evidence type="ECO:0000313" key="2">
    <source>
        <dbReference type="Proteomes" id="UP001551695"/>
    </source>
</evidence>
<keyword evidence="2" id="KW-1185">Reference proteome</keyword>